<evidence type="ECO:0000313" key="2">
    <source>
        <dbReference type="Proteomes" id="UP000291084"/>
    </source>
</evidence>
<keyword evidence="2" id="KW-1185">Reference proteome</keyword>
<protein>
    <submittedName>
        <fullName evidence="1">Uncharacterized protein</fullName>
    </submittedName>
</protein>
<sequence>MTLAAENSEGASNSVAGDASRCRSLRHAHTGKNATMGGGAFSTGDVAGNFPGWPRGRAAGCFCRGHMATADDEEGAPSFLCLWMGKKP</sequence>
<dbReference type="AlphaFoldDB" id="A0A0S3RLI4"/>
<dbReference type="Proteomes" id="UP000291084">
    <property type="component" value="Chromosome 3"/>
</dbReference>
<reference evidence="1 2" key="1">
    <citation type="journal article" date="2015" name="Sci. Rep.">
        <title>The power of single molecule real-time sequencing technology in the de novo assembly of a eukaryotic genome.</title>
        <authorList>
            <person name="Sakai H."/>
            <person name="Naito K."/>
            <person name="Ogiso-Tanaka E."/>
            <person name="Takahashi Y."/>
            <person name="Iseki K."/>
            <person name="Muto C."/>
            <person name="Satou K."/>
            <person name="Teruya K."/>
            <person name="Shiroma A."/>
            <person name="Shimoji M."/>
            <person name="Hirano T."/>
            <person name="Itoh T."/>
            <person name="Kaga A."/>
            <person name="Tomooka N."/>
        </authorList>
    </citation>
    <scope>NUCLEOTIDE SEQUENCE [LARGE SCALE GENOMIC DNA]</scope>
    <source>
        <strain evidence="2">cv. Shumari</strain>
    </source>
</reference>
<accession>A0A0S3RLI4</accession>
<evidence type="ECO:0000313" key="1">
    <source>
        <dbReference type="EMBL" id="BAT81481.1"/>
    </source>
</evidence>
<gene>
    <name evidence="1" type="primary">Vigan.03G120800</name>
    <name evidence="1" type="ORF">VIGAN_03120800</name>
</gene>
<dbReference type="EMBL" id="AP015036">
    <property type="protein sequence ID" value="BAT81481.1"/>
    <property type="molecule type" value="Genomic_DNA"/>
</dbReference>
<organism evidence="1 2">
    <name type="scientific">Vigna angularis var. angularis</name>
    <dbReference type="NCBI Taxonomy" id="157739"/>
    <lineage>
        <taxon>Eukaryota</taxon>
        <taxon>Viridiplantae</taxon>
        <taxon>Streptophyta</taxon>
        <taxon>Embryophyta</taxon>
        <taxon>Tracheophyta</taxon>
        <taxon>Spermatophyta</taxon>
        <taxon>Magnoliopsida</taxon>
        <taxon>eudicotyledons</taxon>
        <taxon>Gunneridae</taxon>
        <taxon>Pentapetalae</taxon>
        <taxon>rosids</taxon>
        <taxon>fabids</taxon>
        <taxon>Fabales</taxon>
        <taxon>Fabaceae</taxon>
        <taxon>Papilionoideae</taxon>
        <taxon>50 kb inversion clade</taxon>
        <taxon>NPAAA clade</taxon>
        <taxon>indigoferoid/millettioid clade</taxon>
        <taxon>Phaseoleae</taxon>
        <taxon>Vigna</taxon>
    </lineage>
</organism>
<name>A0A0S3RLI4_PHAAN</name>
<proteinExistence type="predicted"/>